<sequence>MTSLLNIQQKLLLTKNSDFANSSNDLVELLTIRAQQNSNQVAYRFLGDGEFESDLITYGQLNKKAQAIAAHLQNNKAEKGDRALLLYPSGLEFIAAFLGCLYAGVIAVPTSMPRRREKADRLKAITENCQPKFILCTSAYLPNLKLKNPDNNQIEPIIWIESDSVWLELASKWEKTEIDRDAIAFLQYTSGSTGTPKGVAISHRNILYNQKMIEAGFSHSKKTVFVGWLPLFHDMGLIGNVLQPLYLGIPCILMPPTTFLVKPIRWLKAISKYKATTSGGPNFAYELISQIPTEQLANIDLSSWDLAFCGAEPIRAATIRKLDKLKPLGFDSKSFYPCYGMAETTLFVTGINKSSPSTILNLDLDSLARDRAVLVRSNEDSNQSNSIAIVGCGHTWLNQKIIIINPASSQKCLSGEIGEIWVRGDNVAQGYWNDRAKTIQTFKAYTFSDRSGSFLRTGDLGFFHNDELFITGRLKDLIILRGCNYYPQDIEATVEQSHPSLRKNAVAAFLVELEGKKQLIVVSEVARTFRRNLNPEEVVRAIRTEVSCEHNLFVDWVCLIRTGSIPKTSSGKIKRQACKHEFLNKTHVYNRFHNRFIDKLF</sequence>
<keyword evidence="5" id="KW-1133">Transmembrane helix</keyword>
<dbReference type="GO" id="GO:0005886">
    <property type="term" value="C:plasma membrane"/>
    <property type="evidence" value="ECO:0007669"/>
    <property type="project" value="TreeGrafter"/>
</dbReference>
<dbReference type="InterPro" id="IPR025110">
    <property type="entry name" value="AMP-bd_C"/>
</dbReference>
<organism evidence="8 9">
    <name type="scientific">Waterburya agarophytonicola KI4</name>
    <dbReference type="NCBI Taxonomy" id="2874699"/>
    <lineage>
        <taxon>Bacteria</taxon>
        <taxon>Bacillati</taxon>
        <taxon>Cyanobacteriota</taxon>
        <taxon>Cyanophyceae</taxon>
        <taxon>Pleurocapsales</taxon>
        <taxon>Hyellaceae</taxon>
        <taxon>Waterburya</taxon>
        <taxon>Waterburya agarophytonicola</taxon>
    </lineage>
</organism>
<protein>
    <submittedName>
        <fullName evidence="8">Fatty acyl-AMP ligase</fullName>
    </submittedName>
</protein>
<dbReference type="InterPro" id="IPR040097">
    <property type="entry name" value="FAAL/FAAC"/>
</dbReference>
<keyword evidence="2 8" id="KW-0436">Ligase</keyword>
<dbReference type="GO" id="GO:0070566">
    <property type="term" value="F:adenylyltransferase activity"/>
    <property type="evidence" value="ECO:0007669"/>
    <property type="project" value="TreeGrafter"/>
</dbReference>
<accession>A0A964BPN7</accession>
<evidence type="ECO:0000256" key="2">
    <source>
        <dbReference type="ARBA" id="ARBA00022598"/>
    </source>
</evidence>
<feature type="domain" description="AMP-binding enzyme C-terminal" evidence="7">
    <location>
        <begin position="476"/>
        <end position="586"/>
    </location>
</feature>
<evidence type="ECO:0000313" key="9">
    <source>
        <dbReference type="Proteomes" id="UP000729733"/>
    </source>
</evidence>
<dbReference type="InterPro" id="IPR045851">
    <property type="entry name" value="AMP-bd_C_sf"/>
</dbReference>
<name>A0A964BPN7_9CYAN</name>
<dbReference type="GO" id="GO:0006633">
    <property type="term" value="P:fatty acid biosynthetic process"/>
    <property type="evidence" value="ECO:0007669"/>
    <property type="project" value="TreeGrafter"/>
</dbReference>
<dbReference type="SUPFAM" id="SSF56801">
    <property type="entry name" value="Acetyl-CoA synthetase-like"/>
    <property type="match status" value="1"/>
</dbReference>
<evidence type="ECO:0000259" key="6">
    <source>
        <dbReference type="Pfam" id="PF00501"/>
    </source>
</evidence>
<dbReference type="Gene3D" id="3.40.50.12780">
    <property type="entry name" value="N-terminal domain of ligase-like"/>
    <property type="match status" value="1"/>
</dbReference>
<gene>
    <name evidence="8" type="ORF">I4641_02545</name>
</gene>
<evidence type="ECO:0000256" key="4">
    <source>
        <dbReference type="ARBA" id="ARBA00023098"/>
    </source>
</evidence>
<keyword evidence="5" id="KW-0472">Membrane</keyword>
<reference evidence="8" key="1">
    <citation type="journal article" date="2021" name="Antonie Van Leeuwenhoek">
        <title>Draft genome and description of Waterburya agarophytonicola gen. nov. sp. nov. (Pleurocapsales, Cyanobacteria): a seaweed symbiont.</title>
        <authorList>
            <person name="Bonthond G."/>
            <person name="Shalygin S."/>
            <person name="Bayer T."/>
            <person name="Weinberger F."/>
        </authorList>
    </citation>
    <scope>NUCLEOTIDE SEQUENCE</scope>
    <source>
        <strain evidence="8">KI4</strain>
    </source>
</reference>
<dbReference type="InterPro" id="IPR000873">
    <property type="entry name" value="AMP-dep_synth/lig_dom"/>
</dbReference>
<keyword evidence="5" id="KW-0812">Transmembrane</keyword>
<proteinExistence type="inferred from homology"/>
<dbReference type="Pfam" id="PF23024">
    <property type="entry name" value="AMP-dom_DIP2-like"/>
    <property type="match status" value="1"/>
</dbReference>
<evidence type="ECO:0000259" key="7">
    <source>
        <dbReference type="Pfam" id="PF23024"/>
    </source>
</evidence>
<keyword evidence="3" id="KW-0276">Fatty acid metabolism</keyword>
<dbReference type="PROSITE" id="PS00455">
    <property type="entry name" value="AMP_BINDING"/>
    <property type="match status" value="1"/>
</dbReference>
<dbReference type="PANTHER" id="PTHR22754:SF32">
    <property type="entry name" value="DISCO-INTERACTING PROTEIN 2"/>
    <property type="match status" value="1"/>
</dbReference>
<keyword evidence="9" id="KW-1185">Reference proteome</keyword>
<evidence type="ECO:0000313" key="8">
    <source>
        <dbReference type="EMBL" id="MCC0175861.1"/>
    </source>
</evidence>
<dbReference type="Proteomes" id="UP000729733">
    <property type="component" value="Unassembled WGS sequence"/>
</dbReference>
<comment type="similarity">
    <text evidence="1">Belongs to the ATP-dependent AMP-binding enzyme family.</text>
</comment>
<keyword evidence="4" id="KW-0443">Lipid metabolism</keyword>
<dbReference type="GO" id="GO:0016874">
    <property type="term" value="F:ligase activity"/>
    <property type="evidence" value="ECO:0007669"/>
    <property type="project" value="UniProtKB-KW"/>
</dbReference>
<dbReference type="GO" id="GO:0071766">
    <property type="term" value="P:Actinobacterium-type cell wall biogenesis"/>
    <property type="evidence" value="ECO:0007669"/>
    <property type="project" value="UniProtKB-ARBA"/>
</dbReference>
<dbReference type="AlphaFoldDB" id="A0A964BPN7"/>
<dbReference type="Pfam" id="PF00501">
    <property type="entry name" value="AMP-binding"/>
    <property type="match status" value="1"/>
</dbReference>
<dbReference type="Gene3D" id="3.30.300.30">
    <property type="match status" value="1"/>
</dbReference>
<dbReference type="FunFam" id="3.40.50.12780:FF:000013">
    <property type="entry name" value="Long-chain-fatty-acid--AMP ligase FadD32"/>
    <property type="match status" value="1"/>
</dbReference>
<evidence type="ECO:0000256" key="5">
    <source>
        <dbReference type="SAM" id="Phobius"/>
    </source>
</evidence>
<dbReference type="CDD" id="cd05931">
    <property type="entry name" value="FAAL"/>
    <property type="match status" value="1"/>
</dbReference>
<dbReference type="InterPro" id="IPR042099">
    <property type="entry name" value="ANL_N_sf"/>
</dbReference>
<feature type="domain" description="AMP-dependent synthetase/ligase" evidence="6">
    <location>
        <begin position="33"/>
        <end position="432"/>
    </location>
</feature>
<dbReference type="PANTHER" id="PTHR22754">
    <property type="entry name" value="DISCO-INTERACTING PROTEIN 2 DIP2 -RELATED"/>
    <property type="match status" value="1"/>
</dbReference>
<dbReference type="InterPro" id="IPR020845">
    <property type="entry name" value="AMP-binding_CS"/>
</dbReference>
<evidence type="ECO:0000256" key="3">
    <source>
        <dbReference type="ARBA" id="ARBA00022832"/>
    </source>
</evidence>
<dbReference type="EMBL" id="JADWDC010000004">
    <property type="protein sequence ID" value="MCC0175861.1"/>
    <property type="molecule type" value="Genomic_DNA"/>
</dbReference>
<dbReference type="RefSeq" id="WP_229638860.1">
    <property type="nucleotide sequence ID" value="NZ_JADWDC010000004.1"/>
</dbReference>
<comment type="caution">
    <text evidence="8">The sequence shown here is derived from an EMBL/GenBank/DDBJ whole genome shotgun (WGS) entry which is preliminary data.</text>
</comment>
<feature type="transmembrane region" description="Helical" evidence="5">
    <location>
        <begin position="84"/>
        <end position="108"/>
    </location>
</feature>
<evidence type="ECO:0000256" key="1">
    <source>
        <dbReference type="ARBA" id="ARBA00006432"/>
    </source>
</evidence>